<evidence type="ECO:0000313" key="1">
    <source>
        <dbReference type="EMBL" id="KAK8894995.1"/>
    </source>
</evidence>
<gene>
    <name evidence="1" type="ORF">M9Y10_023437</name>
</gene>
<dbReference type="Proteomes" id="UP001470230">
    <property type="component" value="Unassembled WGS sequence"/>
</dbReference>
<keyword evidence="2" id="KW-1185">Reference proteome</keyword>
<dbReference type="EMBL" id="JAPFFF010000003">
    <property type="protein sequence ID" value="KAK8894995.1"/>
    <property type="molecule type" value="Genomic_DNA"/>
</dbReference>
<accession>A0ABR2KYB4</accession>
<sequence>MYGVVASMWAAKACGDIGMAAVSLFTNIDNVGRAFGFFMNCSASQKVSSIFGEKKDDNFSMLLYLRNDCTSSSNSLR</sequence>
<proteinExistence type="predicted"/>
<organism evidence="1 2">
    <name type="scientific">Tritrichomonas musculus</name>
    <dbReference type="NCBI Taxonomy" id="1915356"/>
    <lineage>
        <taxon>Eukaryota</taxon>
        <taxon>Metamonada</taxon>
        <taxon>Parabasalia</taxon>
        <taxon>Tritrichomonadida</taxon>
        <taxon>Tritrichomonadidae</taxon>
        <taxon>Tritrichomonas</taxon>
    </lineage>
</organism>
<reference evidence="1 2" key="1">
    <citation type="submission" date="2024-04" db="EMBL/GenBank/DDBJ databases">
        <title>Tritrichomonas musculus Genome.</title>
        <authorList>
            <person name="Alves-Ferreira E."/>
            <person name="Grigg M."/>
            <person name="Lorenzi H."/>
            <person name="Galac M."/>
        </authorList>
    </citation>
    <scope>NUCLEOTIDE SEQUENCE [LARGE SCALE GENOMIC DNA]</scope>
    <source>
        <strain evidence="1 2">EAF2021</strain>
    </source>
</reference>
<evidence type="ECO:0000313" key="2">
    <source>
        <dbReference type="Proteomes" id="UP001470230"/>
    </source>
</evidence>
<comment type="caution">
    <text evidence="1">The sequence shown here is derived from an EMBL/GenBank/DDBJ whole genome shotgun (WGS) entry which is preliminary data.</text>
</comment>
<protein>
    <submittedName>
        <fullName evidence="1">Uncharacterized protein</fullName>
    </submittedName>
</protein>
<name>A0ABR2KYB4_9EUKA</name>